<gene>
    <name evidence="2" type="ORF">NSPZN2_30743</name>
</gene>
<keyword evidence="3" id="KW-1185">Reference proteome</keyword>
<protein>
    <submittedName>
        <fullName evidence="2">Orotate phosphoribosyltransferase</fullName>
    </submittedName>
</protein>
<dbReference type="EMBL" id="CAJNBJ010000016">
    <property type="protein sequence ID" value="CAE6763148.1"/>
    <property type="molecule type" value="Genomic_DNA"/>
</dbReference>
<proteinExistence type="predicted"/>
<feature type="signal peptide" evidence="1">
    <location>
        <begin position="1"/>
        <end position="23"/>
    </location>
</feature>
<keyword evidence="2" id="KW-0328">Glycosyltransferase</keyword>
<keyword evidence="1" id="KW-0732">Signal</keyword>
<dbReference type="InterPro" id="IPR021383">
    <property type="entry name" value="DUF3015"/>
</dbReference>
<accession>A0ABN7LS06</accession>
<evidence type="ECO:0000313" key="2">
    <source>
        <dbReference type="EMBL" id="CAE6763148.1"/>
    </source>
</evidence>
<dbReference type="GO" id="GO:0016757">
    <property type="term" value="F:glycosyltransferase activity"/>
    <property type="evidence" value="ECO:0007669"/>
    <property type="project" value="UniProtKB-KW"/>
</dbReference>
<evidence type="ECO:0000313" key="3">
    <source>
        <dbReference type="Proteomes" id="UP000675880"/>
    </source>
</evidence>
<dbReference type="RefSeq" id="WP_246507688.1">
    <property type="nucleotide sequence ID" value="NZ_CAJNBJ010000016.1"/>
</dbReference>
<organism evidence="2 3">
    <name type="scientific">Nitrospira defluvii</name>
    <dbReference type="NCBI Taxonomy" id="330214"/>
    <lineage>
        <taxon>Bacteria</taxon>
        <taxon>Pseudomonadati</taxon>
        <taxon>Nitrospirota</taxon>
        <taxon>Nitrospiria</taxon>
        <taxon>Nitrospirales</taxon>
        <taxon>Nitrospiraceae</taxon>
        <taxon>Nitrospira</taxon>
    </lineage>
</organism>
<feature type="chain" id="PRO_5046022116" evidence="1">
    <location>
        <begin position="24"/>
        <end position="170"/>
    </location>
</feature>
<sequence>MKGRWLIACAGILVGLQGGTAFAVNPDNGPGCGLGKLAWADYKTPKNIAPQVMMATTNGTFGSQTFGISFGTSGCTNDGKVMAGQQTNLFVAGTFDTLSEDMARGGGEHLAALATLMGIPAEQQPAFFAMTQQQYHMLVQAGEASPVAVVKALEDAVTGRSMVAQIPDRP</sequence>
<keyword evidence="2" id="KW-0808">Transferase</keyword>
<dbReference type="Proteomes" id="UP000675880">
    <property type="component" value="Unassembled WGS sequence"/>
</dbReference>
<name>A0ABN7LS06_9BACT</name>
<comment type="caution">
    <text evidence="2">The sequence shown here is derived from an EMBL/GenBank/DDBJ whole genome shotgun (WGS) entry which is preliminary data.</text>
</comment>
<dbReference type="Pfam" id="PF11220">
    <property type="entry name" value="DUF3015"/>
    <property type="match status" value="1"/>
</dbReference>
<reference evidence="2 3" key="1">
    <citation type="submission" date="2021-02" db="EMBL/GenBank/DDBJ databases">
        <authorList>
            <person name="Han P."/>
        </authorList>
    </citation>
    <scope>NUCLEOTIDE SEQUENCE [LARGE SCALE GENOMIC DNA]</scope>
    <source>
        <strain evidence="2">Candidatus Nitrospira sp. ZN2</strain>
    </source>
</reference>
<evidence type="ECO:0000256" key="1">
    <source>
        <dbReference type="SAM" id="SignalP"/>
    </source>
</evidence>